<accession>A0ABQ6MRW1</accession>
<dbReference type="PANTHER" id="PTHR46825">
    <property type="entry name" value="D-ALANYL-D-ALANINE-CARBOXYPEPTIDASE/ENDOPEPTIDASE AMPH"/>
    <property type="match status" value="1"/>
</dbReference>
<gene>
    <name evidence="2" type="ORF">TeGR_g1279</name>
</gene>
<dbReference type="InterPro" id="IPR012338">
    <property type="entry name" value="Beta-lactam/transpept-like"/>
</dbReference>
<reference evidence="2 3" key="1">
    <citation type="journal article" date="2023" name="Commun. Biol.">
        <title>Genome analysis of Parmales, the sister group of diatoms, reveals the evolutionary specialization of diatoms from phago-mixotrophs to photoautotrophs.</title>
        <authorList>
            <person name="Ban H."/>
            <person name="Sato S."/>
            <person name="Yoshikawa S."/>
            <person name="Yamada K."/>
            <person name="Nakamura Y."/>
            <person name="Ichinomiya M."/>
            <person name="Sato N."/>
            <person name="Blanc-Mathieu R."/>
            <person name="Endo H."/>
            <person name="Kuwata A."/>
            <person name="Ogata H."/>
        </authorList>
    </citation>
    <scope>NUCLEOTIDE SEQUENCE [LARGE SCALE GENOMIC DNA]</scope>
</reference>
<dbReference type="InterPro" id="IPR001466">
    <property type="entry name" value="Beta-lactam-related"/>
</dbReference>
<evidence type="ECO:0000313" key="3">
    <source>
        <dbReference type="Proteomes" id="UP001165060"/>
    </source>
</evidence>
<dbReference type="InterPro" id="IPR050491">
    <property type="entry name" value="AmpC-like"/>
</dbReference>
<evidence type="ECO:0000313" key="2">
    <source>
        <dbReference type="EMBL" id="GMI31083.1"/>
    </source>
</evidence>
<dbReference type="Proteomes" id="UP001165060">
    <property type="component" value="Unassembled WGS sequence"/>
</dbReference>
<dbReference type="Gene3D" id="3.40.710.10">
    <property type="entry name" value="DD-peptidase/beta-lactamase superfamily"/>
    <property type="match status" value="1"/>
</dbReference>
<proteinExistence type="predicted"/>
<name>A0ABQ6MRW1_9STRA</name>
<keyword evidence="3" id="KW-1185">Reference proteome</keyword>
<dbReference type="PANTHER" id="PTHR46825:SF9">
    <property type="entry name" value="BETA-LACTAMASE-RELATED DOMAIN-CONTAINING PROTEIN"/>
    <property type="match status" value="1"/>
</dbReference>
<sequence length="583" mass="60493">MNDNDIPGASVAVLKDGLSVYEQGYGTRDVPGVGADEQRPSWAGTPFRQASVSKPVTSLAIMRLVEQGLIGLDDRPFEAGGVLVESMGLTDAADSRMEDITVRHLLKHTGGWDRGVSGDLMFKYGEAAAYLGRSASGPRVTCSDFIDYAFHQVSLDNDPGTSYAYSNLGYCVLGEIVAVLASTSHEDAVRELLLDPAGIPASEFYVGKSLLSDIPSHETEYTCTSTDTPGDNRLCTDLVYPISVFPEVAFVPLPYGASSTETMDSHGGWVVSPRAMLQLMGAVFPEHCGSSCLLSADTMAQVKDASDGSGYGLGFANNINHGNVWHSGALPGTSSLLVMTASGEAWSVVFNKASHDGSGGFSADFDGLMWSATGCVGTWPADFEPSAPTVAAEPAEFSGWSVATRTTPATEFVAMEGNGWCADASGNEGRNRRFSWVPLASACEAACHSDALCVGYSSVPANGDCVVYTDETSNDALPGFGGMIEGGLASTFEIASSRNGGAGVWDTAVCRIPAIDGGRKLSGEVCSCEAGFGGEYCSDPVDEVVVEEGEEEDEDVSGAAARAGCSAGVAVALAVAVVAASLA</sequence>
<protein>
    <recommendedName>
        <fullName evidence="1">Beta-lactamase-related domain-containing protein</fullName>
    </recommendedName>
</protein>
<dbReference type="SUPFAM" id="SSF56601">
    <property type="entry name" value="beta-lactamase/transpeptidase-like"/>
    <property type="match status" value="1"/>
</dbReference>
<comment type="caution">
    <text evidence="2">The sequence shown here is derived from an EMBL/GenBank/DDBJ whole genome shotgun (WGS) entry which is preliminary data.</text>
</comment>
<evidence type="ECO:0000259" key="1">
    <source>
        <dbReference type="Pfam" id="PF00144"/>
    </source>
</evidence>
<dbReference type="EMBL" id="BRYB01001685">
    <property type="protein sequence ID" value="GMI31083.1"/>
    <property type="molecule type" value="Genomic_DNA"/>
</dbReference>
<organism evidence="2 3">
    <name type="scientific">Tetraparma gracilis</name>
    <dbReference type="NCBI Taxonomy" id="2962635"/>
    <lineage>
        <taxon>Eukaryota</taxon>
        <taxon>Sar</taxon>
        <taxon>Stramenopiles</taxon>
        <taxon>Ochrophyta</taxon>
        <taxon>Bolidophyceae</taxon>
        <taxon>Parmales</taxon>
        <taxon>Triparmaceae</taxon>
        <taxon>Tetraparma</taxon>
    </lineage>
</organism>
<dbReference type="Pfam" id="PF00144">
    <property type="entry name" value="Beta-lactamase"/>
    <property type="match status" value="1"/>
</dbReference>
<feature type="domain" description="Beta-lactamase-related" evidence="1">
    <location>
        <begin position="3"/>
        <end position="355"/>
    </location>
</feature>